<dbReference type="STRING" id="926571.NVIE_015390"/>
<feature type="transmembrane region" description="Helical" evidence="1">
    <location>
        <begin position="90"/>
        <end position="110"/>
    </location>
</feature>
<dbReference type="AlphaFoldDB" id="A0A060HKK5"/>
<gene>
    <name evidence="2" type="ORF">NVIE_015390</name>
</gene>
<accession>A0A060HKK5</accession>
<feature type="transmembrane region" description="Helical" evidence="1">
    <location>
        <begin position="116"/>
        <end position="133"/>
    </location>
</feature>
<reference evidence="2 3" key="1">
    <citation type="journal article" date="2014" name="Int. J. Syst. Evol. Microbiol.">
        <title>Nitrososphaera viennensis gen. nov., sp. nov., an aerobic and mesophilic, ammonia-oxidizing archaeon from soil and a member of the archaeal phylum Thaumarchaeota.</title>
        <authorList>
            <person name="Stieglmeier M."/>
            <person name="Klingl A."/>
            <person name="Alves R.J."/>
            <person name="Rittmann S.K."/>
            <person name="Melcher M."/>
            <person name="Leisch N."/>
            <person name="Schleper C."/>
        </authorList>
    </citation>
    <scope>NUCLEOTIDE SEQUENCE [LARGE SCALE GENOMIC DNA]</scope>
    <source>
        <strain evidence="2">EN76</strain>
    </source>
</reference>
<dbReference type="GeneID" id="74946805"/>
<evidence type="ECO:0000313" key="2">
    <source>
        <dbReference type="EMBL" id="AIC15785.1"/>
    </source>
</evidence>
<dbReference type="KEGG" id="nvn:NVIE_015390"/>
<dbReference type="Proteomes" id="UP000027093">
    <property type="component" value="Chromosome"/>
</dbReference>
<keyword evidence="1" id="KW-1133">Transmembrane helix</keyword>
<name>A0A060HKK5_9ARCH</name>
<evidence type="ECO:0008006" key="4">
    <source>
        <dbReference type="Google" id="ProtNLM"/>
    </source>
</evidence>
<protein>
    <recommendedName>
        <fullName evidence="4">DUF2127 domain-containing protein</fullName>
    </recommendedName>
</protein>
<organism evidence="2 3">
    <name type="scientific">Nitrososphaera viennensis EN76</name>
    <dbReference type="NCBI Taxonomy" id="926571"/>
    <lineage>
        <taxon>Archaea</taxon>
        <taxon>Nitrososphaerota</taxon>
        <taxon>Nitrososphaeria</taxon>
        <taxon>Nitrososphaerales</taxon>
        <taxon>Nitrososphaeraceae</taxon>
        <taxon>Nitrososphaera</taxon>
    </lineage>
</organism>
<feature type="transmembrane region" description="Helical" evidence="1">
    <location>
        <begin position="12"/>
        <end position="36"/>
    </location>
</feature>
<evidence type="ECO:0000256" key="1">
    <source>
        <dbReference type="SAM" id="Phobius"/>
    </source>
</evidence>
<dbReference type="HOGENOM" id="CLU_119855_0_0_2"/>
<keyword evidence="1" id="KW-0472">Membrane</keyword>
<feature type="transmembrane region" description="Helical" evidence="1">
    <location>
        <begin position="56"/>
        <end position="83"/>
    </location>
</feature>
<dbReference type="RefSeq" id="WP_227717287.1">
    <property type="nucleotide sequence ID" value="NZ_CP007536.1"/>
</dbReference>
<keyword evidence="3" id="KW-1185">Reference proteome</keyword>
<proteinExistence type="predicted"/>
<sequence>MKPSVTSRPLGVTIIAILNIIGGIIMLFAGIGLVAAGSLLPTLSTVDPNTAGQMALAGLAGAAGVFIGGVLIILGIVSFIVAWGLLKGKGWAWTVTVILSIISIVTGIVSLAGGNAGSIVNVIISGIIIYYLYRPHVKAYFGKTHASLV</sequence>
<evidence type="ECO:0000313" key="3">
    <source>
        <dbReference type="Proteomes" id="UP000027093"/>
    </source>
</evidence>
<keyword evidence="1" id="KW-0812">Transmembrane</keyword>
<dbReference type="EMBL" id="CP007536">
    <property type="protein sequence ID" value="AIC15785.1"/>
    <property type="molecule type" value="Genomic_DNA"/>
</dbReference>